<dbReference type="RefSeq" id="WP_035594107.1">
    <property type="nucleotide sequence ID" value="NZ_BJUS01000052.1"/>
</dbReference>
<dbReference type="NCBIfam" id="TIGR01552">
    <property type="entry name" value="phd_fam"/>
    <property type="match status" value="1"/>
</dbReference>
<dbReference type="EMBL" id="BJUS01000052">
    <property type="protein sequence ID" value="GEK74593.1"/>
    <property type="molecule type" value="Genomic_DNA"/>
</dbReference>
<proteinExistence type="inferred from homology"/>
<gene>
    <name evidence="3" type="primary">yefM</name>
    <name evidence="3" type="ORF">HHA04nite_31370</name>
</gene>
<dbReference type="Gene3D" id="3.40.1620.10">
    <property type="entry name" value="YefM-like domain"/>
    <property type="match status" value="1"/>
</dbReference>
<name>A0ABQ0UA29_9GAMM</name>
<sequence>MEAISYTAARSHLAKTMQQVCDDHMPITITRSKAPSVVMISLEDYEALQETAYLLRSPKNARRLLESIAQLEEGDGQERELIEE</sequence>
<keyword evidence="4" id="KW-1185">Reference proteome</keyword>
<dbReference type="PANTHER" id="PTHR33713">
    <property type="entry name" value="ANTITOXIN YAFN-RELATED"/>
    <property type="match status" value="1"/>
</dbReference>
<evidence type="ECO:0000313" key="4">
    <source>
        <dbReference type="Proteomes" id="UP000321121"/>
    </source>
</evidence>
<dbReference type="Pfam" id="PF02604">
    <property type="entry name" value="PhdYeFM_antitox"/>
    <property type="match status" value="1"/>
</dbReference>
<comment type="function">
    <text evidence="2">Antitoxin component of a type II toxin-antitoxin (TA) system.</text>
</comment>
<dbReference type="SUPFAM" id="SSF143120">
    <property type="entry name" value="YefM-like"/>
    <property type="match status" value="1"/>
</dbReference>
<dbReference type="PANTHER" id="PTHR33713:SF6">
    <property type="entry name" value="ANTITOXIN YEFM"/>
    <property type="match status" value="1"/>
</dbReference>
<accession>A0ABQ0UA29</accession>
<dbReference type="InterPro" id="IPR006442">
    <property type="entry name" value="Antitoxin_Phd/YefM"/>
</dbReference>
<dbReference type="Gene3D" id="6.10.250.330">
    <property type="match status" value="1"/>
</dbReference>
<evidence type="ECO:0000256" key="2">
    <source>
        <dbReference type="RuleBase" id="RU362080"/>
    </source>
</evidence>
<organism evidence="3 4">
    <name type="scientific">Halomonas halophila</name>
    <dbReference type="NCBI Taxonomy" id="29573"/>
    <lineage>
        <taxon>Bacteria</taxon>
        <taxon>Pseudomonadati</taxon>
        <taxon>Pseudomonadota</taxon>
        <taxon>Gammaproteobacteria</taxon>
        <taxon>Oceanospirillales</taxon>
        <taxon>Halomonadaceae</taxon>
        <taxon>Halomonas</taxon>
    </lineage>
</organism>
<dbReference type="InterPro" id="IPR036165">
    <property type="entry name" value="YefM-like_sf"/>
</dbReference>
<dbReference type="InterPro" id="IPR051405">
    <property type="entry name" value="phD/YefM_antitoxin"/>
</dbReference>
<comment type="caution">
    <text evidence="3">The sequence shown here is derived from an EMBL/GenBank/DDBJ whole genome shotgun (WGS) entry which is preliminary data.</text>
</comment>
<evidence type="ECO:0000313" key="3">
    <source>
        <dbReference type="EMBL" id="GEK74593.1"/>
    </source>
</evidence>
<comment type="similarity">
    <text evidence="1 2">Belongs to the phD/YefM antitoxin family.</text>
</comment>
<protein>
    <recommendedName>
        <fullName evidence="2">Antitoxin</fullName>
    </recommendedName>
</protein>
<evidence type="ECO:0000256" key="1">
    <source>
        <dbReference type="ARBA" id="ARBA00009981"/>
    </source>
</evidence>
<reference evidence="3 4" key="1">
    <citation type="submission" date="2019-07" db="EMBL/GenBank/DDBJ databases">
        <title>Whole genome shotgun sequence of Halomonas halophila NBRC 102604.</title>
        <authorList>
            <person name="Hosoyama A."/>
            <person name="Uohara A."/>
            <person name="Ohji S."/>
            <person name="Ichikawa N."/>
        </authorList>
    </citation>
    <scope>NUCLEOTIDE SEQUENCE [LARGE SCALE GENOMIC DNA]</scope>
    <source>
        <strain evidence="3 4">NBRC 102604</strain>
    </source>
</reference>
<dbReference type="Proteomes" id="UP000321121">
    <property type="component" value="Unassembled WGS sequence"/>
</dbReference>